<organism evidence="1 2">
    <name type="scientific">Funneliformis caledonium</name>
    <dbReference type="NCBI Taxonomy" id="1117310"/>
    <lineage>
        <taxon>Eukaryota</taxon>
        <taxon>Fungi</taxon>
        <taxon>Fungi incertae sedis</taxon>
        <taxon>Mucoromycota</taxon>
        <taxon>Glomeromycotina</taxon>
        <taxon>Glomeromycetes</taxon>
        <taxon>Glomerales</taxon>
        <taxon>Glomeraceae</taxon>
        <taxon>Funneliformis</taxon>
    </lineage>
</organism>
<keyword evidence="2" id="KW-1185">Reference proteome</keyword>
<dbReference type="Proteomes" id="UP000789570">
    <property type="component" value="Unassembled WGS sequence"/>
</dbReference>
<evidence type="ECO:0000313" key="1">
    <source>
        <dbReference type="EMBL" id="CAG8550200.1"/>
    </source>
</evidence>
<gene>
    <name evidence="1" type="ORF">FCALED_LOCUS6080</name>
</gene>
<dbReference type="EMBL" id="CAJVPQ010001395">
    <property type="protein sequence ID" value="CAG8550200.1"/>
    <property type="molecule type" value="Genomic_DNA"/>
</dbReference>
<comment type="caution">
    <text evidence="1">The sequence shown here is derived from an EMBL/GenBank/DDBJ whole genome shotgun (WGS) entry which is preliminary data.</text>
</comment>
<reference evidence="1" key="1">
    <citation type="submission" date="2021-06" db="EMBL/GenBank/DDBJ databases">
        <authorList>
            <person name="Kallberg Y."/>
            <person name="Tangrot J."/>
            <person name="Rosling A."/>
        </authorList>
    </citation>
    <scope>NUCLEOTIDE SEQUENCE</scope>
    <source>
        <strain evidence="1">UK204</strain>
    </source>
</reference>
<feature type="non-terminal residue" evidence="1">
    <location>
        <position position="52"/>
    </location>
</feature>
<evidence type="ECO:0000313" key="2">
    <source>
        <dbReference type="Proteomes" id="UP000789570"/>
    </source>
</evidence>
<sequence length="52" mass="6152">MSIITLFTYGSGTYEELMKNYYNLMKLIRLNLLIDLIIFIKELSGFDEIDLE</sequence>
<protein>
    <submittedName>
        <fullName evidence="1">1726_t:CDS:1</fullName>
    </submittedName>
</protein>
<dbReference type="AlphaFoldDB" id="A0A9N9B3I4"/>
<name>A0A9N9B3I4_9GLOM</name>
<accession>A0A9N9B3I4</accession>
<proteinExistence type="predicted"/>